<feature type="transmembrane region" description="Helical" evidence="1">
    <location>
        <begin position="12"/>
        <end position="29"/>
    </location>
</feature>
<sequence>MWAQRGLPSALTPQVWPTLLVAWAIMLLAL</sequence>
<accession>A0ABR6NTQ1</accession>
<name>A0ABR6NTQ1_9DEIO</name>
<proteinExistence type="predicted"/>
<organism evidence="2 3">
    <name type="scientific">Deinococcus radiopugnans ATCC 19172</name>
    <dbReference type="NCBI Taxonomy" id="585398"/>
    <lineage>
        <taxon>Bacteria</taxon>
        <taxon>Thermotogati</taxon>
        <taxon>Deinococcota</taxon>
        <taxon>Deinococci</taxon>
        <taxon>Deinococcales</taxon>
        <taxon>Deinococcaceae</taxon>
        <taxon>Deinococcus</taxon>
    </lineage>
</organism>
<gene>
    <name evidence="2" type="ORF">HNQ04_002701</name>
</gene>
<keyword evidence="1" id="KW-0812">Transmembrane</keyword>
<reference evidence="2 3" key="1">
    <citation type="submission" date="2020-08" db="EMBL/GenBank/DDBJ databases">
        <title>Genomic Encyclopedia of Type Strains, Phase IV (KMG-IV): sequencing the most valuable type-strain genomes for metagenomic binning, comparative biology and taxonomic classification.</title>
        <authorList>
            <person name="Goeker M."/>
        </authorList>
    </citation>
    <scope>NUCLEOTIDE SEQUENCE [LARGE SCALE GENOMIC DNA]</scope>
    <source>
        <strain evidence="2 3">DSM 12027</strain>
    </source>
</reference>
<dbReference type="Proteomes" id="UP000629870">
    <property type="component" value="Unassembled WGS sequence"/>
</dbReference>
<evidence type="ECO:0000256" key="1">
    <source>
        <dbReference type="SAM" id="Phobius"/>
    </source>
</evidence>
<evidence type="ECO:0000313" key="2">
    <source>
        <dbReference type="EMBL" id="MBB6017436.1"/>
    </source>
</evidence>
<evidence type="ECO:0000313" key="3">
    <source>
        <dbReference type="Proteomes" id="UP000629870"/>
    </source>
</evidence>
<comment type="caution">
    <text evidence="2">The sequence shown here is derived from an EMBL/GenBank/DDBJ whole genome shotgun (WGS) entry which is preliminary data.</text>
</comment>
<dbReference type="EMBL" id="JACHEW010000014">
    <property type="protein sequence ID" value="MBB6017436.1"/>
    <property type="molecule type" value="Genomic_DNA"/>
</dbReference>
<protein>
    <submittedName>
        <fullName evidence="2">Uncharacterized protein</fullName>
    </submittedName>
</protein>
<keyword evidence="1" id="KW-1133">Transmembrane helix</keyword>
<keyword evidence="3" id="KW-1185">Reference proteome</keyword>
<keyword evidence="1" id="KW-0472">Membrane</keyword>